<proteinExistence type="predicted"/>
<dbReference type="Gene3D" id="3.40.50.1820">
    <property type="entry name" value="alpha/beta hydrolase"/>
    <property type="match status" value="1"/>
</dbReference>
<keyword evidence="1 3" id="KW-0378">Hydrolase</keyword>
<evidence type="ECO:0000259" key="2">
    <source>
        <dbReference type="Pfam" id="PF07859"/>
    </source>
</evidence>
<dbReference type="PANTHER" id="PTHR48081">
    <property type="entry name" value="AB HYDROLASE SUPERFAMILY PROTEIN C4A8.06C"/>
    <property type="match status" value="1"/>
</dbReference>
<dbReference type="SUPFAM" id="SSF53474">
    <property type="entry name" value="alpha/beta-Hydrolases"/>
    <property type="match status" value="1"/>
</dbReference>
<dbReference type="InterPro" id="IPR050300">
    <property type="entry name" value="GDXG_lipolytic_enzyme"/>
</dbReference>
<dbReference type="GO" id="GO:0016787">
    <property type="term" value="F:hydrolase activity"/>
    <property type="evidence" value="ECO:0007669"/>
    <property type="project" value="UniProtKB-KW"/>
</dbReference>
<name>A0A485BG47_RAOPL</name>
<organism evidence="3 4">
    <name type="scientific">Raoultella planticola</name>
    <name type="common">Klebsiella planticola</name>
    <dbReference type="NCBI Taxonomy" id="575"/>
    <lineage>
        <taxon>Bacteria</taxon>
        <taxon>Pseudomonadati</taxon>
        <taxon>Pseudomonadota</taxon>
        <taxon>Gammaproteobacteria</taxon>
        <taxon>Enterobacterales</taxon>
        <taxon>Enterobacteriaceae</taxon>
        <taxon>Klebsiella/Raoultella group</taxon>
        <taxon>Raoultella</taxon>
    </lineage>
</organism>
<dbReference type="PANTHER" id="PTHR48081:SF8">
    <property type="entry name" value="ALPHA_BETA HYDROLASE FOLD-3 DOMAIN-CONTAINING PROTEIN-RELATED"/>
    <property type="match status" value="1"/>
</dbReference>
<dbReference type="AlphaFoldDB" id="A0A485BG47"/>
<dbReference type="InterPro" id="IPR029058">
    <property type="entry name" value="AB_hydrolase_fold"/>
</dbReference>
<sequence>MMALEQGIARLVEEFIAAGRPSSRQQNIDDRRAGYVASTVLAGESETRVQVDDITLEGINFRVVSPQNAAGPLPTVILLSRRLFLSSGGFATHDKQLRQLAYESGCRVIAVQYRLAPEQTFPAAHNDAERGAQIIRRHAEPLGVDTSRITPCGR</sequence>
<evidence type="ECO:0000256" key="1">
    <source>
        <dbReference type="ARBA" id="ARBA00022801"/>
    </source>
</evidence>
<accession>A0A485BG47</accession>
<dbReference type="EMBL" id="CAADJE010000024">
    <property type="protein sequence ID" value="VFS71216.1"/>
    <property type="molecule type" value="Genomic_DNA"/>
</dbReference>
<reference evidence="3 4" key="1">
    <citation type="submission" date="2019-03" db="EMBL/GenBank/DDBJ databases">
        <authorList>
            <consortium name="Pathogen Informatics"/>
        </authorList>
    </citation>
    <scope>NUCLEOTIDE SEQUENCE [LARGE SCALE GENOMIC DNA]</scope>
    <source>
        <strain evidence="3 4">NCTC12998</strain>
    </source>
</reference>
<dbReference type="Proteomes" id="UP000345637">
    <property type="component" value="Unassembled WGS sequence"/>
</dbReference>
<dbReference type="Pfam" id="PF07859">
    <property type="entry name" value="Abhydrolase_3"/>
    <property type="match status" value="1"/>
</dbReference>
<dbReference type="InterPro" id="IPR013094">
    <property type="entry name" value="AB_hydrolase_3"/>
</dbReference>
<protein>
    <submittedName>
        <fullName evidence="3">Acetyl esterase</fullName>
        <ecNumber evidence="3">3.1.1.-</ecNumber>
    </submittedName>
</protein>
<evidence type="ECO:0000313" key="4">
    <source>
        <dbReference type="Proteomes" id="UP000345637"/>
    </source>
</evidence>
<dbReference type="EC" id="3.1.1.-" evidence="3"/>
<feature type="domain" description="Alpha/beta hydrolase fold-3" evidence="2">
    <location>
        <begin position="87"/>
        <end position="153"/>
    </location>
</feature>
<evidence type="ECO:0000313" key="3">
    <source>
        <dbReference type="EMBL" id="VFS71216.1"/>
    </source>
</evidence>
<gene>
    <name evidence="3" type="primary">aes</name>
    <name evidence="3" type="ORF">NCTC12998_04031</name>
</gene>